<feature type="chain" id="PRO_5018115436" description="Copper transporter" evidence="3">
    <location>
        <begin position="19"/>
        <end position="211"/>
    </location>
</feature>
<gene>
    <name evidence="4" type="ORF">L873DRAFT_15328</name>
</gene>
<evidence type="ECO:0000256" key="1">
    <source>
        <dbReference type="SAM" id="MobiDB-lite"/>
    </source>
</evidence>
<evidence type="ECO:0008006" key="6">
    <source>
        <dbReference type="Google" id="ProtNLM"/>
    </source>
</evidence>
<reference evidence="4 5" key="1">
    <citation type="journal article" date="2018" name="Nat. Ecol. Evol.">
        <title>Pezizomycetes genomes reveal the molecular basis of ectomycorrhizal truffle lifestyle.</title>
        <authorList>
            <person name="Murat C."/>
            <person name="Payen T."/>
            <person name="Noel B."/>
            <person name="Kuo A."/>
            <person name="Morin E."/>
            <person name="Chen J."/>
            <person name="Kohler A."/>
            <person name="Krizsan K."/>
            <person name="Balestrini R."/>
            <person name="Da Silva C."/>
            <person name="Montanini B."/>
            <person name="Hainaut M."/>
            <person name="Levati E."/>
            <person name="Barry K.W."/>
            <person name="Belfiori B."/>
            <person name="Cichocki N."/>
            <person name="Clum A."/>
            <person name="Dockter R.B."/>
            <person name="Fauchery L."/>
            <person name="Guy J."/>
            <person name="Iotti M."/>
            <person name="Le Tacon F."/>
            <person name="Lindquist E.A."/>
            <person name="Lipzen A."/>
            <person name="Malagnac F."/>
            <person name="Mello A."/>
            <person name="Molinier V."/>
            <person name="Miyauchi S."/>
            <person name="Poulain J."/>
            <person name="Riccioni C."/>
            <person name="Rubini A."/>
            <person name="Sitrit Y."/>
            <person name="Splivallo R."/>
            <person name="Traeger S."/>
            <person name="Wang M."/>
            <person name="Zifcakova L."/>
            <person name="Wipf D."/>
            <person name="Zambonelli A."/>
            <person name="Paolocci F."/>
            <person name="Nowrousian M."/>
            <person name="Ottonello S."/>
            <person name="Baldrian P."/>
            <person name="Spatafora J.W."/>
            <person name="Henrissat B."/>
            <person name="Nagy L.G."/>
            <person name="Aury J.M."/>
            <person name="Wincker P."/>
            <person name="Grigoriev I.V."/>
            <person name="Bonfante P."/>
            <person name="Martin F.M."/>
        </authorList>
    </citation>
    <scope>NUCLEOTIDE SEQUENCE [LARGE SCALE GENOMIC DNA]</scope>
    <source>
        <strain evidence="4 5">120613-1</strain>
    </source>
</reference>
<keyword evidence="2" id="KW-0472">Membrane</keyword>
<feature type="signal peptide" evidence="3">
    <location>
        <begin position="1"/>
        <end position="18"/>
    </location>
</feature>
<feature type="transmembrane region" description="Helical" evidence="2">
    <location>
        <begin position="136"/>
        <end position="156"/>
    </location>
</feature>
<keyword evidence="2" id="KW-1133">Transmembrane helix</keyword>
<evidence type="ECO:0000313" key="4">
    <source>
        <dbReference type="EMBL" id="RPB06018.1"/>
    </source>
</evidence>
<keyword evidence="3" id="KW-0732">Signal</keyword>
<evidence type="ECO:0000256" key="2">
    <source>
        <dbReference type="SAM" id="Phobius"/>
    </source>
</evidence>
<dbReference type="EMBL" id="ML120351">
    <property type="protein sequence ID" value="RPB06018.1"/>
    <property type="molecule type" value="Genomic_DNA"/>
</dbReference>
<dbReference type="AlphaFoldDB" id="A0A3N4K999"/>
<feature type="compositionally biased region" description="Polar residues" evidence="1">
    <location>
        <begin position="37"/>
        <end position="49"/>
    </location>
</feature>
<keyword evidence="5" id="KW-1185">Reference proteome</keyword>
<organism evidence="4 5">
    <name type="scientific">Choiromyces venosus 120613-1</name>
    <dbReference type="NCBI Taxonomy" id="1336337"/>
    <lineage>
        <taxon>Eukaryota</taxon>
        <taxon>Fungi</taxon>
        <taxon>Dikarya</taxon>
        <taxon>Ascomycota</taxon>
        <taxon>Pezizomycotina</taxon>
        <taxon>Pezizomycetes</taxon>
        <taxon>Pezizales</taxon>
        <taxon>Tuberaceae</taxon>
        <taxon>Choiromyces</taxon>
    </lineage>
</organism>
<feature type="region of interest" description="Disordered" evidence="1">
    <location>
        <begin position="37"/>
        <end position="76"/>
    </location>
</feature>
<accession>A0A3N4K999</accession>
<keyword evidence="2" id="KW-0812">Transmembrane</keyword>
<proteinExistence type="predicted"/>
<protein>
    <recommendedName>
        <fullName evidence="6">Copper transporter</fullName>
    </recommendedName>
</protein>
<name>A0A3N4K999_9PEZI</name>
<dbReference type="Proteomes" id="UP000276215">
    <property type="component" value="Unassembled WGS sequence"/>
</dbReference>
<sequence>MRPFAFIFAVLFTGIITAGYPLDAKAVIPRSSPSYNSNIRRMSTSATPTPSEPFLPGEELSDTSKNLPPDDPPDQVVGSEDAIQKLDIQLDDVPQNNLTSICTQSSQSDHSATAFKALHGFLQSVWDIGPASQIPIIWLFFGWILLATLGGMRYALRVVLEMRAGWSRRNSSKKSCEEKQLRESLCWETLERGSKPSSLASFTLFYIITNF</sequence>
<evidence type="ECO:0000313" key="5">
    <source>
        <dbReference type="Proteomes" id="UP000276215"/>
    </source>
</evidence>
<evidence type="ECO:0000256" key="3">
    <source>
        <dbReference type="SAM" id="SignalP"/>
    </source>
</evidence>